<protein>
    <submittedName>
        <fullName evidence="2">Uncharacterized protein</fullName>
    </submittedName>
</protein>
<reference evidence="3" key="1">
    <citation type="journal article" date="2019" name="Int. J. Syst. Evol. Microbiol.">
        <title>The Global Catalogue of Microorganisms (GCM) 10K type strain sequencing project: providing services to taxonomists for standard genome sequencing and annotation.</title>
        <authorList>
            <consortium name="The Broad Institute Genomics Platform"/>
            <consortium name="The Broad Institute Genome Sequencing Center for Infectious Disease"/>
            <person name="Wu L."/>
            <person name="Ma J."/>
        </authorList>
    </citation>
    <scope>NUCLEOTIDE SEQUENCE [LARGE SCALE GENOMIC DNA]</scope>
    <source>
        <strain evidence="3">JCM 17214</strain>
    </source>
</reference>
<name>A0ABP7N0T6_9BACT</name>
<gene>
    <name evidence="2" type="ORF">GCM10022406_16960</name>
</gene>
<proteinExistence type="predicted"/>
<keyword evidence="1" id="KW-0812">Transmembrane</keyword>
<keyword evidence="3" id="KW-1185">Reference proteome</keyword>
<evidence type="ECO:0000256" key="1">
    <source>
        <dbReference type="SAM" id="Phobius"/>
    </source>
</evidence>
<dbReference type="Proteomes" id="UP001499909">
    <property type="component" value="Unassembled WGS sequence"/>
</dbReference>
<sequence length="55" mass="6040">METADRYEGLSFTFLHKYHAVGSLGKNVRDTITMLAAAGVLAVSLLGLWLFVKVK</sequence>
<dbReference type="EMBL" id="BAABDH010000031">
    <property type="protein sequence ID" value="GAA3932792.1"/>
    <property type="molecule type" value="Genomic_DNA"/>
</dbReference>
<keyword evidence="1" id="KW-1133">Transmembrane helix</keyword>
<keyword evidence="1" id="KW-0472">Membrane</keyword>
<comment type="caution">
    <text evidence="2">The sequence shown here is derived from an EMBL/GenBank/DDBJ whole genome shotgun (WGS) entry which is preliminary data.</text>
</comment>
<dbReference type="RefSeq" id="WP_345112565.1">
    <property type="nucleotide sequence ID" value="NZ_BAABDH010000031.1"/>
</dbReference>
<accession>A0ABP7N0T6</accession>
<evidence type="ECO:0000313" key="2">
    <source>
        <dbReference type="EMBL" id="GAA3932792.1"/>
    </source>
</evidence>
<feature type="transmembrane region" description="Helical" evidence="1">
    <location>
        <begin position="32"/>
        <end position="52"/>
    </location>
</feature>
<evidence type="ECO:0000313" key="3">
    <source>
        <dbReference type="Proteomes" id="UP001499909"/>
    </source>
</evidence>
<organism evidence="2 3">
    <name type="scientific">Hymenobacter algoricola</name>
    <dbReference type="NCBI Taxonomy" id="486267"/>
    <lineage>
        <taxon>Bacteria</taxon>
        <taxon>Pseudomonadati</taxon>
        <taxon>Bacteroidota</taxon>
        <taxon>Cytophagia</taxon>
        <taxon>Cytophagales</taxon>
        <taxon>Hymenobacteraceae</taxon>
        <taxon>Hymenobacter</taxon>
    </lineage>
</organism>